<organism evidence="1 2">
    <name type="scientific">Corynebacterium glutamicum (strain ATCC 13032 / DSM 20300 / JCM 1318 / BCRC 11384 / CCUG 27702 / LMG 3730 / NBRC 12168 / NCIMB 10025 / NRRL B-2784 / 534)</name>
    <dbReference type="NCBI Taxonomy" id="196627"/>
    <lineage>
        <taxon>Bacteria</taxon>
        <taxon>Bacillati</taxon>
        <taxon>Actinomycetota</taxon>
        <taxon>Actinomycetes</taxon>
        <taxon>Mycobacteriales</taxon>
        <taxon>Corynebacteriaceae</taxon>
        <taxon>Corynebacterium</taxon>
    </lineage>
</organism>
<keyword evidence="2" id="KW-1185">Reference proteome</keyword>
<reference evidence="2" key="1">
    <citation type="journal article" date="2003" name="Appl. Microbiol. Biotechnol.">
        <title>The Corynebacterium glutamicum genome: features and impacts on biotechnological processes.</title>
        <authorList>
            <person name="Ikeda M."/>
            <person name="Nakagawa S."/>
        </authorList>
    </citation>
    <scope>NUCLEOTIDE SEQUENCE [LARGE SCALE GENOMIC DNA]</scope>
    <source>
        <strain evidence="2">ATCC 13032 / DSM 20300 / BCRC 11384 / JCM 1318 / LMG 3730 / NCIMB 10025</strain>
    </source>
</reference>
<dbReference type="EMBL" id="BA000036">
    <property type="protein sequence ID" value="BAB99513.1"/>
    <property type="molecule type" value="Genomic_DNA"/>
</dbReference>
<sequence length="133" mass="15308">MKSIGMWKFMKTQYVCTTYFIAAPEDEDEAYQTYRSRMNSLAALNGADVVSVADGLRMEVDQDIWGSLAEQYQIEQEGLYPTGHNLYFVVTVVNLDDSDEVYDRTMEHLIMDDPYVRVDRFPSTVHASTQIML</sequence>
<proteinExistence type="predicted"/>
<dbReference type="Proteomes" id="UP000000582">
    <property type="component" value="Chromosome"/>
</dbReference>
<evidence type="ECO:0008006" key="3">
    <source>
        <dbReference type="Google" id="ProtNLM"/>
    </source>
</evidence>
<dbReference type="HOGENOM" id="CLU_163212_0_0_11"/>
<dbReference type="KEGG" id="cgl:Cgl2120"/>
<protein>
    <recommendedName>
        <fullName evidence="3">YCII-related domain-containing protein</fullName>
    </recommendedName>
</protein>
<evidence type="ECO:0000313" key="2">
    <source>
        <dbReference type="Proteomes" id="UP000000582"/>
    </source>
</evidence>
<dbReference type="AlphaFoldDB" id="Q8NNR7"/>
<name>Q8NNR7_CORGL</name>
<dbReference type="BioCyc" id="CORYNE:G18NG-11712-MONOMER"/>
<gene>
    <name evidence="1" type="ordered locus">Cgl2120</name>
</gene>
<accession>Q8NNR7</accession>
<dbReference type="PATRIC" id="fig|196627.13.peg.2058"/>
<evidence type="ECO:0000313" key="1">
    <source>
        <dbReference type="EMBL" id="BAB99513.1"/>
    </source>
</evidence>